<evidence type="ECO:0000313" key="2">
    <source>
        <dbReference type="Proteomes" id="UP000199647"/>
    </source>
</evidence>
<name>A0A1H9MSN1_9HYPH</name>
<dbReference type="RefSeq" id="WP_092498458.1">
    <property type="nucleotide sequence ID" value="NZ_FOFG01000014.1"/>
</dbReference>
<accession>A0A1H9MSN1</accession>
<dbReference type="Proteomes" id="UP000199647">
    <property type="component" value="Unassembled WGS sequence"/>
</dbReference>
<reference evidence="1 2" key="1">
    <citation type="submission" date="2016-10" db="EMBL/GenBank/DDBJ databases">
        <authorList>
            <person name="de Groot N.N."/>
        </authorList>
    </citation>
    <scope>NUCLEOTIDE SEQUENCE [LARGE SCALE GENOMIC DNA]</scope>
    <source>
        <strain evidence="1 2">A52C2</strain>
    </source>
</reference>
<proteinExistence type="predicted"/>
<dbReference type="EMBL" id="FOFG01000014">
    <property type="protein sequence ID" value="SER26497.1"/>
    <property type="molecule type" value="Genomic_DNA"/>
</dbReference>
<gene>
    <name evidence="1" type="ORF">SAMN05216548_11425</name>
</gene>
<sequence>MNTRFKPKFEDCRDCRFYSPSRPSPLCVRCGAGEFFEERIDDDLPDERELMTYLSRMEDNDDE</sequence>
<keyword evidence="2" id="KW-1185">Reference proteome</keyword>
<dbReference type="STRING" id="1855383.SAMN05216548_11425"/>
<protein>
    <submittedName>
        <fullName evidence="1">Uncharacterized protein</fullName>
    </submittedName>
</protein>
<evidence type="ECO:0000313" key="1">
    <source>
        <dbReference type="EMBL" id="SER26497.1"/>
    </source>
</evidence>
<dbReference type="AlphaFoldDB" id="A0A1H9MSN1"/>
<organism evidence="1 2">
    <name type="scientific">Faunimonas pinastri</name>
    <dbReference type="NCBI Taxonomy" id="1855383"/>
    <lineage>
        <taxon>Bacteria</taxon>
        <taxon>Pseudomonadati</taxon>
        <taxon>Pseudomonadota</taxon>
        <taxon>Alphaproteobacteria</taxon>
        <taxon>Hyphomicrobiales</taxon>
        <taxon>Afifellaceae</taxon>
        <taxon>Faunimonas</taxon>
    </lineage>
</organism>